<dbReference type="RefSeq" id="WP_202825687.1">
    <property type="nucleotide sequence ID" value="NZ_JAEUXJ010000004.1"/>
</dbReference>
<reference evidence="6 7" key="1">
    <citation type="submission" date="2021-01" db="EMBL/GenBank/DDBJ databases">
        <title>Belnapia mucosa sp. nov. and Belnapia arida sp. nov., isolated from the Tabernas Desert (Almeria, Spain).</title>
        <authorList>
            <person name="Molina-Menor E."/>
            <person name="Vidal-Verdu A."/>
            <person name="Calonge A."/>
            <person name="Satari L."/>
            <person name="Pereto Magraner J."/>
            <person name="Porcar Miralles M."/>
        </authorList>
    </citation>
    <scope>NUCLEOTIDE SEQUENCE [LARGE SCALE GENOMIC DNA]</scope>
    <source>
        <strain evidence="6 7">T6</strain>
    </source>
</reference>
<sequence length="303" mass="33526">MPGRRGLLALPLAGALAGPAAAAPDVAPIRRRLAGLRLGANLERWYPISRDNQPRRLGAGWWRDFRAAGFDHVRMFLPEVAKTGSGTEIPGLFLDAVQDAVGAGLPVLLGMADFFHQNEPWGERDWAALRERARFFAGRTDPGMVVLAALNEPVFDDAASWLPMRDRLLGEMRRAAPRHLLMWGGHEWCSWRSLIQLRPPADPATVAEMHDYVGGDTTAVEERFGAVAAWRDRHRMPVLVSELGGAVGHETDRAAWAADLAQSLPVLRRLGLPATLWSYSHGSWWRIQEDDRPSPRPGLLPRG</sequence>
<proteinExistence type="inferred from homology"/>
<feature type="domain" description="Glycoside hydrolase family 5" evidence="5">
    <location>
        <begin position="142"/>
        <end position="281"/>
    </location>
</feature>
<evidence type="ECO:0000259" key="5">
    <source>
        <dbReference type="Pfam" id="PF00150"/>
    </source>
</evidence>
<dbReference type="Gene3D" id="3.20.20.80">
    <property type="entry name" value="Glycosidases"/>
    <property type="match status" value="1"/>
</dbReference>
<keyword evidence="7" id="KW-1185">Reference proteome</keyword>
<evidence type="ECO:0000256" key="1">
    <source>
        <dbReference type="ARBA" id="ARBA00022801"/>
    </source>
</evidence>
<comment type="similarity">
    <text evidence="3">Belongs to the glycosyl hydrolase 5 (cellulase A) family.</text>
</comment>
<evidence type="ECO:0000313" key="6">
    <source>
        <dbReference type="EMBL" id="MBL6455940.1"/>
    </source>
</evidence>
<protein>
    <submittedName>
        <fullName evidence="6">Cellulase family glycosylhydrolase</fullName>
    </submittedName>
</protein>
<dbReference type="EMBL" id="JAEUXJ010000004">
    <property type="protein sequence ID" value="MBL6455940.1"/>
    <property type="molecule type" value="Genomic_DNA"/>
</dbReference>
<accession>A0ABS1V2L2</accession>
<feature type="chain" id="PRO_5045251054" evidence="4">
    <location>
        <begin position="23"/>
        <end position="303"/>
    </location>
</feature>
<evidence type="ECO:0000256" key="4">
    <source>
        <dbReference type="SAM" id="SignalP"/>
    </source>
</evidence>
<keyword evidence="2 3" id="KW-0326">Glycosidase</keyword>
<dbReference type="InterPro" id="IPR001547">
    <property type="entry name" value="Glyco_hydro_5"/>
</dbReference>
<keyword evidence="1 3" id="KW-0378">Hydrolase</keyword>
<evidence type="ECO:0000256" key="2">
    <source>
        <dbReference type="ARBA" id="ARBA00023295"/>
    </source>
</evidence>
<dbReference type="InterPro" id="IPR006311">
    <property type="entry name" value="TAT_signal"/>
</dbReference>
<dbReference type="PROSITE" id="PS51318">
    <property type="entry name" value="TAT"/>
    <property type="match status" value="1"/>
</dbReference>
<evidence type="ECO:0000313" key="7">
    <source>
        <dbReference type="Proteomes" id="UP000606490"/>
    </source>
</evidence>
<evidence type="ECO:0000256" key="3">
    <source>
        <dbReference type="RuleBase" id="RU361153"/>
    </source>
</evidence>
<dbReference type="Proteomes" id="UP000606490">
    <property type="component" value="Unassembled WGS sequence"/>
</dbReference>
<dbReference type="InterPro" id="IPR017853">
    <property type="entry name" value="GH"/>
</dbReference>
<organism evidence="6 7">
    <name type="scientific">Belnapia mucosa</name>
    <dbReference type="NCBI Taxonomy" id="2804532"/>
    <lineage>
        <taxon>Bacteria</taxon>
        <taxon>Pseudomonadati</taxon>
        <taxon>Pseudomonadota</taxon>
        <taxon>Alphaproteobacteria</taxon>
        <taxon>Acetobacterales</taxon>
        <taxon>Roseomonadaceae</taxon>
        <taxon>Belnapia</taxon>
    </lineage>
</organism>
<dbReference type="Pfam" id="PF00150">
    <property type="entry name" value="Cellulase"/>
    <property type="match status" value="1"/>
</dbReference>
<gene>
    <name evidence="6" type="ORF">JMJ55_11445</name>
</gene>
<name>A0ABS1V2L2_9PROT</name>
<feature type="signal peptide" evidence="4">
    <location>
        <begin position="1"/>
        <end position="22"/>
    </location>
</feature>
<keyword evidence="4" id="KW-0732">Signal</keyword>
<dbReference type="SUPFAM" id="SSF51445">
    <property type="entry name" value="(Trans)glycosidases"/>
    <property type="match status" value="1"/>
</dbReference>
<comment type="caution">
    <text evidence="6">The sequence shown here is derived from an EMBL/GenBank/DDBJ whole genome shotgun (WGS) entry which is preliminary data.</text>
</comment>